<evidence type="ECO:0000256" key="1">
    <source>
        <dbReference type="SAM" id="SignalP"/>
    </source>
</evidence>
<organism evidence="2 3">
    <name type="scientific">Collybiopsis luxurians FD-317 M1</name>
    <dbReference type="NCBI Taxonomy" id="944289"/>
    <lineage>
        <taxon>Eukaryota</taxon>
        <taxon>Fungi</taxon>
        <taxon>Dikarya</taxon>
        <taxon>Basidiomycota</taxon>
        <taxon>Agaricomycotina</taxon>
        <taxon>Agaricomycetes</taxon>
        <taxon>Agaricomycetidae</taxon>
        <taxon>Agaricales</taxon>
        <taxon>Marasmiineae</taxon>
        <taxon>Omphalotaceae</taxon>
        <taxon>Collybiopsis</taxon>
        <taxon>Collybiopsis luxurians</taxon>
    </lineage>
</organism>
<evidence type="ECO:0000313" key="2">
    <source>
        <dbReference type="EMBL" id="KIK55643.1"/>
    </source>
</evidence>
<reference evidence="2 3" key="1">
    <citation type="submission" date="2014-04" db="EMBL/GenBank/DDBJ databases">
        <title>Evolutionary Origins and Diversification of the Mycorrhizal Mutualists.</title>
        <authorList>
            <consortium name="DOE Joint Genome Institute"/>
            <consortium name="Mycorrhizal Genomics Consortium"/>
            <person name="Kohler A."/>
            <person name="Kuo A."/>
            <person name="Nagy L.G."/>
            <person name="Floudas D."/>
            <person name="Copeland A."/>
            <person name="Barry K.W."/>
            <person name="Cichocki N."/>
            <person name="Veneault-Fourrey C."/>
            <person name="LaButti K."/>
            <person name="Lindquist E.A."/>
            <person name="Lipzen A."/>
            <person name="Lundell T."/>
            <person name="Morin E."/>
            <person name="Murat C."/>
            <person name="Riley R."/>
            <person name="Ohm R."/>
            <person name="Sun H."/>
            <person name="Tunlid A."/>
            <person name="Henrissat B."/>
            <person name="Grigoriev I.V."/>
            <person name="Hibbett D.S."/>
            <person name="Martin F."/>
        </authorList>
    </citation>
    <scope>NUCLEOTIDE SEQUENCE [LARGE SCALE GENOMIC DNA]</scope>
    <source>
        <strain evidence="2 3">FD-317 M1</strain>
    </source>
</reference>
<sequence>MFVAKCHLLLYIAGLLIVVPVLVHAAPLQPKVGILTPYTDSQFAPAEQTVFKFPLPGLKLDKRISHRGLNNKGIYSVAGVYKDSAGKVHAGKDLVAKIVLHDAERTWAEVKALKKKGQFVASGQVGMPDGSWEQVIVMQKLSGEVLVDNDEYKQATQQEKMQMTKQAIQLLCEEVAKEAVDLQMYHADNNMQNVLVIVANKKIVSAQIVDYDGDFVYDVKQGAQKANIKRFCVSSVHPESWTLQDPKAFDRRGWIRLCAMSISVMG</sequence>
<gene>
    <name evidence="2" type="ORF">GYMLUDRAFT_99440</name>
</gene>
<dbReference type="AlphaFoldDB" id="A0A0D0CKJ9"/>
<dbReference type="EMBL" id="KN834804">
    <property type="protein sequence ID" value="KIK55643.1"/>
    <property type="molecule type" value="Genomic_DNA"/>
</dbReference>
<keyword evidence="3" id="KW-1185">Reference proteome</keyword>
<keyword evidence="1" id="KW-0732">Signal</keyword>
<evidence type="ECO:0000313" key="3">
    <source>
        <dbReference type="Proteomes" id="UP000053593"/>
    </source>
</evidence>
<dbReference type="Proteomes" id="UP000053593">
    <property type="component" value="Unassembled WGS sequence"/>
</dbReference>
<proteinExistence type="predicted"/>
<feature type="chain" id="PRO_5002208470" description="Protein kinase domain-containing protein" evidence="1">
    <location>
        <begin position="26"/>
        <end position="266"/>
    </location>
</feature>
<dbReference type="HOGENOM" id="CLU_1170759_0_0_1"/>
<dbReference type="OrthoDB" id="2942583at2759"/>
<name>A0A0D0CKJ9_9AGAR</name>
<protein>
    <recommendedName>
        <fullName evidence="4">Protein kinase domain-containing protein</fullName>
    </recommendedName>
</protein>
<feature type="signal peptide" evidence="1">
    <location>
        <begin position="1"/>
        <end position="25"/>
    </location>
</feature>
<accession>A0A0D0CKJ9</accession>
<evidence type="ECO:0008006" key="4">
    <source>
        <dbReference type="Google" id="ProtNLM"/>
    </source>
</evidence>